<feature type="compositionally biased region" description="Basic and acidic residues" evidence="1">
    <location>
        <begin position="9"/>
        <end position="21"/>
    </location>
</feature>
<evidence type="ECO:0000256" key="1">
    <source>
        <dbReference type="SAM" id="MobiDB-lite"/>
    </source>
</evidence>
<keyword evidence="2" id="KW-0812">Transmembrane</keyword>
<keyword evidence="2" id="KW-0472">Membrane</keyword>
<dbReference type="Proteomes" id="UP000307808">
    <property type="component" value="Unassembled WGS sequence"/>
</dbReference>
<reference evidence="3 4" key="1">
    <citation type="submission" date="2019-04" db="EMBL/GenBank/DDBJ databases">
        <authorList>
            <person name="Dong K."/>
        </authorList>
    </citation>
    <scope>NUCLEOTIDE SEQUENCE [LARGE SCALE GENOMIC DNA]</scope>
    <source>
        <strain evidence="4">dk3543</strain>
    </source>
</reference>
<dbReference type="RefSeq" id="WP_137067018.1">
    <property type="nucleotide sequence ID" value="NZ_CP040748.1"/>
</dbReference>
<proteinExistence type="predicted"/>
<evidence type="ECO:0000313" key="4">
    <source>
        <dbReference type="Proteomes" id="UP000307808"/>
    </source>
</evidence>
<protein>
    <submittedName>
        <fullName evidence="3">AtpZ/AtpI family protein</fullName>
    </submittedName>
</protein>
<evidence type="ECO:0000313" key="3">
    <source>
        <dbReference type="EMBL" id="TKI60711.1"/>
    </source>
</evidence>
<feature type="transmembrane region" description="Helical" evidence="2">
    <location>
        <begin position="26"/>
        <end position="44"/>
    </location>
</feature>
<dbReference type="AlphaFoldDB" id="A0A4U2YLT8"/>
<feature type="transmembrane region" description="Helical" evidence="2">
    <location>
        <begin position="50"/>
        <end position="68"/>
    </location>
</feature>
<keyword evidence="2" id="KW-1133">Transmembrane helix</keyword>
<dbReference type="EMBL" id="SZPY01000004">
    <property type="protein sequence ID" value="TKI60711.1"/>
    <property type="molecule type" value="Genomic_DNA"/>
</dbReference>
<organism evidence="3 4">
    <name type="scientific">Nocardioides jishulii</name>
    <dbReference type="NCBI Taxonomy" id="2575440"/>
    <lineage>
        <taxon>Bacteria</taxon>
        <taxon>Bacillati</taxon>
        <taxon>Actinomycetota</taxon>
        <taxon>Actinomycetes</taxon>
        <taxon>Propionibacteriales</taxon>
        <taxon>Nocardioidaceae</taxon>
        <taxon>Nocardioides</taxon>
    </lineage>
</organism>
<gene>
    <name evidence="3" type="ORF">FC770_14440</name>
</gene>
<comment type="caution">
    <text evidence="3">The sequence shown here is derived from an EMBL/GenBank/DDBJ whole genome shotgun (WGS) entry which is preliminary data.</text>
</comment>
<name>A0A4U2YLT8_9ACTN</name>
<evidence type="ECO:0000256" key="2">
    <source>
        <dbReference type="SAM" id="Phobius"/>
    </source>
</evidence>
<dbReference type="OrthoDB" id="5193039at2"/>
<feature type="region of interest" description="Disordered" evidence="1">
    <location>
        <begin position="1"/>
        <end position="23"/>
    </location>
</feature>
<sequence length="89" mass="9565">MAKKNSPHGRAEEPPSDKPRQDPWSAFGYLVSGVAVYGLAGWGLDQWWGTNFMVAIGIVAGAGLGIYMTHKAFSVTPPPSDENSDENKT</sequence>
<keyword evidence="4" id="KW-1185">Reference proteome</keyword>
<accession>A0A4U2YLT8</accession>